<dbReference type="PANTHER" id="PTHR46825">
    <property type="entry name" value="D-ALANYL-D-ALANINE-CARBOXYPEPTIDASE/ENDOPEPTIDASE AMPH"/>
    <property type="match status" value="1"/>
</dbReference>
<dbReference type="OrthoDB" id="9793489at2"/>
<dbReference type="Gene3D" id="3.40.710.10">
    <property type="entry name" value="DD-peptidase/beta-lactamase superfamily"/>
    <property type="match status" value="2"/>
</dbReference>
<protein>
    <submittedName>
        <fullName evidence="4">Beta-lactamase</fullName>
    </submittedName>
</protein>
<evidence type="ECO:0000313" key="4">
    <source>
        <dbReference type="EMBL" id="RZS93941.1"/>
    </source>
</evidence>
<dbReference type="EMBL" id="SGXE01000002">
    <property type="protein sequence ID" value="RZS93941.1"/>
    <property type="molecule type" value="Genomic_DNA"/>
</dbReference>
<organism evidence="4 5">
    <name type="scientific">Aquimarina brevivitae</name>
    <dbReference type="NCBI Taxonomy" id="323412"/>
    <lineage>
        <taxon>Bacteria</taxon>
        <taxon>Pseudomonadati</taxon>
        <taxon>Bacteroidota</taxon>
        <taxon>Flavobacteriia</taxon>
        <taxon>Flavobacteriales</taxon>
        <taxon>Flavobacteriaceae</taxon>
        <taxon>Aquimarina</taxon>
    </lineage>
</organism>
<sequence>MKINIIYLIICLLTCLSCQNNYGDKLETSKSNAIDSLANRYLQLNRFSGTIVIVKDKATIYQRSFGFADYENKIPFTNQTAFKIGEISDVITNNILEGLIIEKQIDPADKLSKYLPNLKKGATIQDILKKETEVDKNIKGKLIEGLSNNSYQKNLETYSANLNLENTYFQKKDTNSAVGYLYHNYRNKGLELQRSPTYNLNEAYSSSGLKSTGSDLIKIVNANPKELNIYGYLENDGFSYALVNNLKDSISIVVLSNRRHPVTKEITKSTVAILKDEDYKLPLLRTPFPIDTSTLKNYTGAYSLNENVNFEVQKTKDSLFVVLGPNTVPLIPQSSNQFYMQHMDAAMKFLRDSKGIIDRVLLLNGFIDSDQIAYKNEYQN</sequence>
<feature type="domain" description="Beta-lactamase-related" evidence="2">
    <location>
        <begin position="46"/>
        <end position="123"/>
    </location>
</feature>
<accession>A0A4Q7P241</accession>
<dbReference type="InterPro" id="IPR021860">
    <property type="entry name" value="Peptidase_S12_Pab87-rel_C"/>
</dbReference>
<keyword evidence="5" id="KW-1185">Reference proteome</keyword>
<feature type="chain" id="PRO_5020199290" evidence="1">
    <location>
        <begin position="23"/>
        <end position="380"/>
    </location>
</feature>
<dbReference type="PANTHER" id="PTHR46825:SF9">
    <property type="entry name" value="BETA-LACTAMASE-RELATED DOMAIN-CONTAINING PROTEIN"/>
    <property type="match status" value="1"/>
</dbReference>
<dbReference type="InterPro" id="IPR012338">
    <property type="entry name" value="Beta-lactam/transpept-like"/>
</dbReference>
<reference evidence="4 5" key="1">
    <citation type="submission" date="2019-02" db="EMBL/GenBank/DDBJ databases">
        <title>Genomic Encyclopedia of Type Strains, Phase IV (KMG-IV): sequencing the most valuable type-strain genomes for metagenomic binning, comparative biology and taxonomic classification.</title>
        <authorList>
            <person name="Goeker M."/>
        </authorList>
    </citation>
    <scope>NUCLEOTIDE SEQUENCE [LARGE SCALE GENOMIC DNA]</scope>
    <source>
        <strain evidence="4 5">DSM 17196</strain>
    </source>
</reference>
<evidence type="ECO:0000259" key="2">
    <source>
        <dbReference type="Pfam" id="PF00144"/>
    </source>
</evidence>
<evidence type="ECO:0000259" key="3">
    <source>
        <dbReference type="Pfam" id="PF11954"/>
    </source>
</evidence>
<evidence type="ECO:0000256" key="1">
    <source>
        <dbReference type="SAM" id="SignalP"/>
    </source>
</evidence>
<dbReference type="AlphaFoldDB" id="A0A4Q7P241"/>
<dbReference type="InterPro" id="IPR050491">
    <property type="entry name" value="AmpC-like"/>
</dbReference>
<evidence type="ECO:0000313" key="5">
    <source>
        <dbReference type="Proteomes" id="UP000292262"/>
    </source>
</evidence>
<feature type="domain" description="Peptidase S12 Pab87-related C-terminal" evidence="3">
    <location>
        <begin position="289"/>
        <end position="362"/>
    </location>
</feature>
<dbReference type="RefSeq" id="WP_130287041.1">
    <property type="nucleotide sequence ID" value="NZ_SGXE01000002.1"/>
</dbReference>
<gene>
    <name evidence="4" type="ORF">EV197_2522</name>
</gene>
<keyword evidence="1" id="KW-0732">Signal</keyword>
<proteinExistence type="predicted"/>
<dbReference type="SUPFAM" id="SSF56601">
    <property type="entry name" value="beta-lactamase/transpeptidase-like"/>
    <property type="match status" value="1"/>
</dbReference>
<feature type="signal peptide" evidence="1">
    <location>
        <begin position="1"/>
        <end position="22"/>
    </location>
</feature>
<dbReference type="Pfam" id="PF00144">
    <property type="entry name" value="Beta-lactamase"/>
    <property type="match status" value="1"/>
</dbReference>
<comment type="caution">
    <text evidence="4">The sequence shown here is derived from an EMBL/GenBank/DDBJ whole genome shotgun (WGS) entry which is preliminary data.</text>
</comment>
<name>A0A4Q7P241_9FLAO</name>
<dbReference type="Proteomes" id="UP000292262">
    <property type="component" value="Unassembled WGS sequence"/>
</dbReference>
<dbReference type="InterPro" id="IPR001466">
    <property type="entry name" value="Beta-lactam-related"/>
</dbReference>
<dbReference type="Pfam" id="PF11954">
    <property type="entry name" value="DUF3471"/>
    <property type="match status" value="1"/>
</dbReference>